<reference evidence="12 13" key="1">
    <citation type="journal article" date="2016" name="Gene">
        <title>PacBio SMRT assembly of a complex multi-replicon genome reveals chlorocatechol degradative operon in a region of genome plasticity.</title>
        <authorList>
            <person name="Ricker N."/>
            <person name="Shen S.Y."/>
            <person name="Goordial J."/>
            <person name="Jin S."/>
            <person name="Fulthorpe R.R."/>
        </authorList>
    </citation>
    <scope>NUCLEOTIDE SEQUENCE [LARGE SCALE GENOMIC DNA]</scope>
    <source>
        <strain evidence="12 13">OLGA172</strain>
    </source>
</reference>
<dbReference type="RefSeq" id="WP_063495650.1">
    <property type="nucleotide sequence ID" value="NZ_CP014578.1"/>
</dbReference>
<evidence type="ECO:0000313" key="12">
    <source>
        <dbReference type="EMBL" id="ANB72214.1"/>
    </source>
</evidence>
<accession>A0A160FJ83</accession>
<dbReference type="InterPro" id="IPR058634">
    <property type="entry name" value="AaeA-lik-b-barrel"/>
</dbReference>
<dbReference type="STRING" id="1804984.AYM40_07430"/>
<feature type="transmembrane region" description="Helical" evidence="8">
    <location>
        <begin position="12"/>
        <end position="32"/>
    </location>
</feature>
<evidence type="ECO:0000256" key="3">
    <source>
        <dbReference type="ARBA" id="ARBA00022692"/>
    </source>
</evidence>
<dbReference type="InterPro" id="IPR050393">
    <property type="entry name" value="MFP_Efflux_Pump"/>
</dbReference>
<dbReference type="Proteomes" id="UP000076852">
    <property type="component" value="Chromosome 1"/>
</dbReference>
<evidence type="ECO:0000256" key="1">
    <source>
        <dbReference type="ARBA" id="ARBA00004167"/>
    </source>
</evidence>
<evidence type="ECO:0000259" key="9">
    <source>
        <dbReference type="Pfam" id="PF25876"/>
    </source>
</evidence>
<feature type="domain" description="Multidrug resistance protein MdtA-like alpha-helical hairpin" evidence="9">
    <location>
        <begin position="90"/>
        <end position="155"/>
    </location>
</feature>
<evidence type="ECO:0000256" key="5">
    <source>
        <dbReference type="ARBA" id="ARBA00023136"/>
    </source>
</evidence>
<name>A0A160FJ83_9BURK</name>
<feature type="domain" description="p-hydroxybenzoic acid efflux pump subunit AaeA-like beta-barrel" evidence="11">
    <location>
        <begin position="192"/>
        <end position="288"/>
    </location>
</feature>
<feature type="region of interest" description="Disordered" evidence="7">
    <location>
        <begin position="294"/>
        <end position="320"/>
    </location>
</feature>
<evidence type="ECO:0000256" key="7">
    <source>
        <dbReference type="SAM" id="MobiDB-lite"/>
    </source>
</evidence>
<dbReference type="Gene3D" id="2.40.50.100">
    <property type="match status" value="1"/>
</dbReference>
<evidence type="ECO:0000313" key="13">
    <source>
        <dbReference type="Proteomes" id="UP000076852"/>
    </source>
</evidence>
<dbReference type="Pfam" id="PF25876">
    <property type="entry name" value="HH_MFP_RND"/>
    <property type="match status" value="1"/>
</dbReference>
<keyword evidence="13" id="KW-1185">Reference proteome</keyword>
<dbReference type="KEGG" id="buz:AYM40_07430"/>
<dbReference type="InterPro" id="IPR006143">
    <property type="entry name" value="RND_pump_MFP"/>
</dbReference>
<gene>
    <name evidence="12" type="ORF">AYM40_07430</name>
</gene>
<dbReference type="PANTHER" id="PTHR30367:SF12">
    <property type="entry name" value="P-HYDROXYBENZOIC ACID EFFLUX PUMP SUBUNIT AAEA"/>
    <property type="match status" value="1"/>
</dbReference>
<feature type="coiled-coil region" evidence="6">
    <location>
        <begin position="90"/>
        <end position="146"/>
    </location>
</feature>
<keyword evidence="4 8" id="KW-1133">Transmembrane helix</keyword>
<keyword evidence="5 8" id="KW-0472">Membrane</keyword>
<protein>
    <submittedName>
        <fullName evidence="12">Efflux transporter periplasmic adaptor subunit</fullName>
    </submittedName>
</protein>
<dbReference type="Pfam" id="PF25917">
    <property type="entry name" value="BSH_RND"/>
    <property type="match status" value="1"/>
</dbReference>
<dbReference type="Gene3D" id="2.40.30.170">
    <property type="match status" value="1"/>
</dbReference>
<evidence type="ECO:0000256" key="2">
    <source>
        <dbReference type="ARBA" id="ARBA00009477"/>
    </source>
</evidence>
<comment type="similarity">
    <text evidence="2">Belongs to the membrane fusion protein (MFP) (TC 8.A.1) family.</text>
</comment>
<keyword evidence="3 8" id="KW-0812">Transmembrane</keyword>
<dbReference type="GO" id="GO:0016020">
    <property type="term" value="C:membrane"/>
    <property type="evidence" value="ECO:0007669"/>
    <property type="project" value="InterPro"/>
</dbReference>
<dbReference type="SUPFAM" id="SSF111369">
    <property type="entry name" value="HlyD-like secretion proteins"/>
    <property type="match status" value="1"/>
</dbReference>
<feature type="domain" description="Multidrug resistance protein MdtA-like barrel-sandwich hybrid" evidence="10">
    <location>
        <begin position="49"/>
        <end position="189"/>
    </location>
</feature>
<dbReference type="PANTHER" id="PTHR30367">
    <property type="entry name" value="P-HYDROXYBENZOIC ACID EFFLUX PUMP SUBUNIT AAEA-RELATED"/>
    <property type="match status" value="1"/>
</dbReference>
<dbReference type="NCBIfam" id="TIGR01730">
    <property type="entry name" value="RND_mfp"/>
    <property type="match status" value="1"/>
</dbReference>
<evidence type="ECO:0000259" key="11">
    <source>
        <dbReference type="Pfam" id="PF25963"/>
    </source>
</evidence>
<dbReference type="GO" id="GO:0022857">
    <property type="term" value="F:transmembrane transporter activity"/>
    <property type="evidence" value="ECO:0007669"/>
    <property type="project" value="InterPro"/>
</dbReference>
<dbReference type="InterPro" id="IPR058624">
    <property type="entry name" value="MdtA-like_HH"/>
</dbReference>
<sequence>MKKPLPSVALLARVTLTLVVVVVAALVLWHLAGYYMYAPWTRDGHVGANVIQVAPDVSGLIVQVDVNDNQAVRRGQVLFVIDPERYELALHQAEATFAQREATFDQARREAARNKTLGDLVARELLEESEARVKQADAACAEAQVAIGVARLNLQRATIVSPVGGYLSDRAPRTGEFVTAGRSVLAITDTSSFHVDGYFEETKLRGIAIGQPVTISVMGEGRALHGHVQSIVAAIEDRDRAQGTNLLPNVNPAFSWVRLAQRIPVRIALDDIPPDFQLIAGRTATVSIDEHRAVANDASRQPGALKQSAQAAKPASGSAQ</sequence>
<dbReference type="AlphaFoldDB" id="A0A160FJ83"/>
<evidence type="ECO:0000256" key="6">
    <source>
        <dbReference type="SAM" id="Coils"/>
    </source>
</evidence>
<dbReference type="InterPro" id="IPR058625">
    <property type="entry name" value="MdtA-like_BSH"/>
</dbReference>
<proteinExistence type="inferred from homology"/>
<organism evidence="12 13">
    <name type="scientific">Paraburkholderia phytofirmans OLGA172</name>
    <dbReference type="NCBI Taxonomy" id="1417228"/>
    <lineage>
        <taxon>Bacteria</taxon>
        <taxon>Pseudomonadati</taxon>
        <taxon>Pseudomonadota</taxon>
        <taxon>Betaproteobacteria</taxon>
        <taxon>Burkholderiales</taxon>
        <taxon>Burkholderiaceae</taxon>
        <taxon>Paraburkholderia</taxon>
    </lineage>
</organism>
<evidence type="ECO:0000256" key="8">
    <source>
        <dbReference type="SAM" id="Phobius"/>
    </source>
</evidence>
<comment type="subcellular location">
    <subcellularLocation>
        <location evidence="1">Membrane</location>
        <topology evidence="1">Single-pass membrane protein</topology>
    </subcellularLocation>
</comment>
<dbReference type="EMBL" id="CP014578">
    <property type="protein sequence ID" value="ANB72214.1"/>
    <property type="molecule type" value="Genomic_DNA"/>
</dbReference>
<evidence type="ECO:0000256" key="4">
    <source>
        <dbReference type="ARBA" id="ARBA00022989"/>
    </source>
</evidence>
<evidence type="ECO:0000259" key="10">
    <source>
        <dbReference type="Pfam" id="PF25917"/>
    </source>
</evidence>
<dbReference type="Pfam" id="PF25963">
    <property type="entry name" value="Beta-barrel_AAEA"/>
    <property type="match status" value="1"/>
</dbReference>
<keyword evidence="6" id="KW-0175">Coiled coil</keyword>